<organism evidence="2 3">
    <name type="scientific">Ascaris lumbricoides</name>
    <name type="common">Giant roundworm</name>
    <dbReference type="NCBI Taxonomy" id="6252"/>
    <lineage>
        <taxon>Eukaryota</taxon>
        <taxon>Metazoa</taxon>
        <taxon>Ecdysozoa</taxon>
        <taxon>Nematoda</taxon>
        <taxon>Chromadorea</taxon>
        <taxon>Rhabditida</taxon>
        <taxon>Spirurina</taxon>
        <taxon>Ascaridomorpha</taxon>
        <taxon>Ascaridoidea</taxon>
        <taxon>Ascarididae</taxon>
        <taxon>Ascaris</taxon>
    </lineage>
</organism>
<evidence type="ECO:0000256" key="1">
    <source>
        <dbReference type="ARBA" id="ARBA00001947"/>
    </source>
</evidence>
<comment type="cofactor">
    <cofactor evidence="1">
        <name>Zn(2+)</name>
        <dbReference type="ChEBI" id="CHEBI:29105"/>
    </cofactor>
</comment>
<dbReference type="InterPro" id="IPR050821">
    <property type="entry name" value="Cytosolic_carboxypeptidase"/>
</dbReference>
<evidence type="ECO:0000313" key="2">
    <source>
        <dbReference type="Proteomes" id="UP000036681"/>
    </source>
</evidence>
<dbReference type="AlphaFoldDB" id="A0A0M3IV13"/>
<proteinExistence type="predicted"/>
<evidence type="ECO:0000313" key="3">
    <source>
        <dbReference type="WBParaSite" id="ALUE_0002259101-mRNA-1"/>
    </source>
</evidence>
<dbReference type="PANTHER" id="PTHR12756">
    <property type="entry name" value="CYTOSOLIC CARBOXYPEPTIDASE"/>
    <property type="match status" value="1"/>
</dbReference>
<reference evidence="3" key="1">
    <citation type="submission" date="2017-02" db="UniProtKB">
        <authorList>
            <consortium name="WormBaseParasite"/>
        </authorList>
    </citation>
    <scope>IDENTIFICATION</scope>
</reference>
<dbReference type="Gene3D" id="3.40.630.10">
    <property type="entry name" value="Zn peptidases"/>
    <property type="match status" value="1"/>
</dbReference>
<accession>A0A0M3IV13</accession>
<dbReference type="WBParaSite" id="ALUE_0002259101-mRNA-1">
    <property type="protein sequence ID" value="ALUE_0002259101-mRNA-1"/>
    <property type="gene ID" value="ALUE_0002259101"/>
</dbReference>
<sequence>MYLDLHAHSQRTNSFIYGNVFSQDIRRCERQLIIPYLLSELTDDFSLSYTSFNTDAEKAGTGRRTMGDALNPNCFCYTLETSFFSYHPHDSLTAKTLPYLDFTYENLGEKIAISLLQYSEVITEQRKVYIDRSFESFLSRRTIKQFQRIGKSIGAANSSLKLRRPSGEETKLRETN</sequence>
<keyword evidence="2" id="KW-1185">Reference proteome</keyword>
<protein>
    <submittedName>
        <fullName evidence="3">Peptidase_M14 domain-containing protein</fullName>
    </submittedName>
</protein>
<dbReference type="SUPFAM" id="SSF53187">
    <property type="entry name" value="Zn-dependent exopeptidases"/>
    <property type="match status" value="1"/>
</dbReference>
<dbReference type="Proteomes" id="UP000036681">
    <property type="component" value="Unplaced"/>
</dbReference>
<dbReference type="PANTHER" id="PTHR12756:SF9">
    <property type="entry name" value="CYTOSOLIC CARBOXYPEPTIDASE 6"/>
    <property type="match status" value="1"/>
</dbReference>
<name>A0A0M3IV13_ASCLU</name>